<name>A0A420XTC4_9ACTN</name>
<gene>
    <name evidence="2" type="ORF">CLV35_0533</name>
</gene>
<reference evidence="2 3" key="1">
    <citation type="submission" date="2018-10" db="EMBL/GenBank/DDBJ databases">
        <title>Genomic Encyclopedia of Archaeal and Bacterial Type Strains, Phase II (KMG-II): from individual species to whole genera.</title>
        <authorList>
            <person name="Goeker M."/>
        </authorList>
    </citation>
    <scope>NUCLEOTIDE SEQUENCE [LARGE SCALE GENOMIC DNA]</scope>
    <source>
        <strain evidence="2 3">RP-AC37</strain>
    </source>
</reference>
<dbReference type="Proteomes" id="UP000281955">
    <property type="component" value="Unassembled WGS sequence"/>
</dbReference>
<sequence>MRPRDWSALAQHDPVPGDPVEILRAARQFAAVADEVERQAAELRALAQAPGATSEAVDALRDAAGAVAVRLGRVPSRYRVAAGALTEWAGELESAQELADRALLRAQAAAADVSPDGPTELARDELRRAQHLLAEAVDSRDRAERRARDALERARHSDHLDDGRFAGVHAALHEALHEAWSGITGTGHWFADLHHLAALCSWVSTVTGVLSLVFCLVPGLNGALAAASLLTGCVGLLADAELARRGQGSLATVGADALGIALGRVGGKGLLGAVSGLRSETARVSAAAAESATRTAAAPRVAAATRTLRRPGAGALSRARAQLVLDDVEGAVAAARSSAAGASLAGDLPRITRGDLRLMVVAGGDLAAARAAKLAQAAAAAHPADLGVARAAADAGVLVRRIGVARGLASAYDLWGKVPVAVGAAVGAVTPRHHEGRARRSRGRAAVAW</sequence>
<accession>A0A420XTC4</accession>
<dbReference type="AlphaFoldDB" id="A0A420XTC4"/>
<organism evidence="2 3">
    <name type="scientific">Motilibacter peucedani</name>
    <dbReference type="NCBI Taxonomy" id="598650"/>
    <lineage>
        <taxon>Bacteria</taxon>
        <taxon>Bacillati</taxon>
        <taxon>Actinomycetota</taxon>
        <taxon>Actinomycetes</taxon>
        <taxon>Motilibacterales</taxon>
        <taxon>Motilibacteraceae</taxon>
        <taxon>Motilibacter</taxon>
    </lineage>
</organism>
<keyword evidence="1" id="KW-0175">Coiled coil</keyword>
<dbReference type="InParanoid" id="A0A420XTC4"/>
<dbReference type="EMBL" id="RBWV01000009">
    <property type="protein sequence ID" value="RKS80112.1"/>
    <property type="molecule type" value="Genomic_DNA"/>
</dbReference>
<feature type="coiled-coil region" evidence="1">
    <location>
        <begin position="126"/>
        <end position="153"/>
    </location>
</feature>
<evidence type="ECO:0000313" key="3">
    <source>
        <dbReference type="Proteomes" id="UP000281955"/>
    </source>
</evidence>
<keyword evidence="3" id="KW-1185">Reference proteome</keyword>
<protein>
    <submittedName>
        <fullName evidence="2">Uncharacterized protein</fullName>
    </submittedName>
</protein>
<comment type="caution">
    <text evidence="2">The sequence shown here is derived from an EMBL/GenBank/DDBJ whole genome shotgun (WGS) entry which is preliminary data.</text>
</comment>
<evidence type="ECO:0000256" key="1">
    <source>
        <dbReference type="SAM" id="Coils"/>
    </source>
</evidence>
<proteinExistence type="predicted"/>
<evidence type="ECO:0000313" key="2">
    <source>
        <dbReference type="EMBL" id="RKS80112.1"/>
    </source>
</evidence>